<reference evidence="7 8" key="1">
    <citation type="submission" date="2020-07" db="EMBL/GenBank/DDBJ databases">
        <title>Description of Limosilactobacillus balticus sp. nov., Limosilactobacillus agrestis sp. nov., Limosilactobacillus albertensis sp. nov., Limosilactobacillus rudii sp. nov., Limosilactobacillus fastidiosus sp. nov., five novel Limosilactobacillus species isolated from the vertebrate gastrointestinal tract, and proposal of 6 subspecies of Limosilactobacillus reuteri adapted to the gastrointestinal tract of specific vertebrate hosts.</title>
        <authorList>
            <person name="Li F."/>
            <person name="Cheng C."/>
            <person name="Zheng J."/>
            <person name="Quevedo R.M."/>
            <person name="Li J."/>
            <person name="Roos S."/>
            <person name="Gaenzle M.G."/>
            <person name="Walter J."/>
        </authorList>
    </citation>
    <scope>NUCLEOTIDE SEQUENCE [LARGE SCALE GENOMIC DNA]</scope>
    <source>
        <strain evidence="7 8">STM2_1</strain>
    </source>
</reference>
<evidence type="ECO:0000256" key="3">
    <source>
        <dbReference type="ARBA" id="ARBA00022692"/>
    </source>
</evidence>
<dbReference type="Proteomes" id="UP000517106">
    <property type="component" value="Unassembled WGS sequence"/>
</dbReference>
<keyword evidence="3 6" id="KW-0812">Transmembrane</keyword>
<feature type="transmembrane region" description="Helical" evidence="6">
    <location>
        <begin position="296"/>
        <end position="315"/>
    </location>
</feature>
<feature type="transmembrane region" description="Helical" evidence="6">
    <location>
        <begin position="451"/>
        <end position="474"/>
    </location>
</feature>
<keyword evidence="5 6" id="KW-0472">Membrane</keyword>
<organism evidence="7 8">
    <name type="scientific">Limosilactobacillus rudii</name>
    <dbReference type="NCBI Taxonomy" id="2759755"/>
    <lineage>
        <taxon>Bacteria</taxon>
        <taxon>Bacillati</taxon>
        <taxon>Bacillota</taxon>
        <taxon>Bacilli</taxon>
        <taxon>Lactobacillales</taxon>
        <taxon>Lactobacillaceae</taxon>
        <taxon>Limosilactobacillus</taxon>
    </lineage>
</organism>
<evidence type="ECO:0000256" key="1">
    <source>
        <dbReference type="ARBA" id="ARBA00004651"/>
    </source>
</evidence>
<accession>A0A7W3UJN3</accession>
<evidence type="ECO:0000256" key="6">
    <source>
        <dbReference type="SAM" id="Phobius"/>
    </source>
</evidence>
<feature type="transmembrane region" description="Helical" evidence="6">
    <location>
        <begin position="55"/>
        <end position="72"/>
    </location>
</feature>
<feature type="transmembrane region" description="Helical" evidence="6">
    <location>
        <begin position="363"/>
        <end position="382"/>
    </location>
</feature>
<comment type="subcellular location">
    <subcellularLocation>
        <location evidence="1">Cell membrane</location>
        <topology evidence="1">Multi-pass membrane protein</topology>
    </subcellularLocation>
</comment>
<evidence type="ECO:0000256" key="5">
    <source>
        <dbReference type="ARBA" id="ARBA00023136"/>
    </source>
</evidence>
<dbReference type="InterPro" id="IPR002797">
    <property type="entry name" value="Polysacc_synth"/>
</dbReference>
<sequence length="490" mass="55425">MVNRKKNNKHSLGLNALLNGLKNALNLIFPLITFPYVSRVLSVRSIGIYNFSNTYISYFLLIAGLGISTYAIREGAKYRDNVSKLSEFSSQIFTINIISTVFSYCLLIFSLILFSNIRSYANCILVFSLQLIFTTIGTEWLYVIYEDYAYITLRSISFKIISVILIFLFIKDSSDYIAYALITVFSTVGSNILNFIHAKSIVKIRLTRHIDFKYHLKPILIIFASAVSVTIYVSSDNTILGLLKGDYDVGIYSITVKIYTMAEGLLTAMLTVMIPRLAMLYGKKLMDKYYSLLGNVIKLFLMLAVPASFGLMMLAKEIIIILGSAKYLPGVVALRVISFAIIFSTFSWLFSDCILIPSKREKFVLRSTIITALLNIILNFILIPKFSFNATALSTVISEFTSMVLNGLYSKDILIKSSIMNVVKSKLIVILSECIFIILICYVCQSLLYTHIILCIIVSIVLSLIGYIVILLIFNDDDIKLFFDYVKRRF</sequence>
<feature type="transmembrane region" description="Helical" evidence="6">
    <location>
        <begin position="93"/>
        <end position="113"/>
    </location>
</feature>
<feature type="transmembrane region" description="Helical" evidence="6">
    <location>
        <begin position="216"/>
        <end position="234"/>
    </location>
</feature>
<keyword evidence="4 6" id="KW-1133">Transmembrane helix</keyword>
<dbReference type="PANTHER" id="PTHR30250">
    <property type="entry name" value="PST FAMILY PREDICTED COLANIC ACID TRANSPORTER"/>
    <property type="match status" value="1"/>
</dbReference>
<dbReference type="CDD" id="cd13128">
    <property type="entry name" value="MATE_Wzx_like"/>
    <property type="match status" value="1"/>
</dbReference>
<evidence type="ECO:0000313" key="7">
    <source>
        <dbReference type="EMBL" id="MBB1096802.1"/>
    </source>
</evidence>
<protein>
    <submittedName>
        <fullName evidence="7">Flippase</fullName>
    </submittedName>
</protein>
<evidence type="ECO:0000256" key="4">
    <source>
        <dbReference type="ARBA" id="ARBA00022989"/>
    </source>
</evidence>
<dbReference type="AlphaFoldDB" id="A0A7W3UJN3"/>
<feature type="transmembrane region" description="Helical" evidence="6">
    <location>
        <begin position="151"/>
        <end position="170"/>
    </location>
</feature>
<feature type="transmembrane region" description="Helical" evidence="6">
    <location>
        <begin position="254"/>
        <end position="275"/>
    </location>
</feature>
<keyword evidence="2" id="KW-1003">Cell membrane</keyword>
<name>A0A7W3UJN3_9LACO</name>
<dbReference type="GO" id="GO:0005886">
    <property type="term" value="C:plasma membrane"/>
    <property type="evidence" value="ECO:0007669"/>
    <property type="project" value="UniProtKB-SubCell"/>
</dbReference>
<dbReference type="EMBL" id="JACIVA010000037">
    <property type="protein sequence ID" value="MBB1096802.1"/>
    <property type="molecule type" value="Genomic_DNA"/>
</dbReference>
<feature type="transmembrane region" description="Helical" evidence="6">
    <location>
        <begin position="119"/>
        <end position="144"/>
    </location>
</feature>
<dbReference type="PANTHER" id="PTHR30250:SF11">
    <property type="entry name" value="O-ANTIGEN TRANSPORTER-RELATED"/>
    <property type="match status" value="1"/>
</dbReference>
<feature type="transmembrane region" description="Helical" evidence="6">
    <location>
        <begin position="388"/>
        <end position="406"/>
    </location>
</feature>
<evidence type="ECO:0000256" key="2">
    <source>
        <dbReference type="ARBA" id="ARBA00022475"/>
    </source>
</evidence>
<dbReference type="InterPro" id="IPR050833">
    <property type="entry name" value="Poly_Biosynth_Transport"/>
</dbReference>
<comment type="caution">
    <text evidence="7">The sequence shown here is derived from an EMBL/GenBank/DDBJ whole genome shotgun (WGS) entry which is preliminary data.</text>
</comment>
<feature type="transmembrane region" description="Helical" evidence="6">
    <location>
        <begin position="327"/>
        <end position="351"/>
    </location>
</feature>
<gene>
    <name evidence="7" type="ORF">H5S09_02405</name>
</gene>
<feature type="transmembrane region" description="Helical" evidence="6">
    <location>
        <begin position="12"/>
        <end position="35"/>
    </location>
</feature>
<proteinExistence type="predicted"/>
<dbReference type="RefSeq" id="WP_182595413.1">
    <property type="nucleotide sequence ID" value="NZ_JACIVA010000037.1"/>
</dbReference>
<feature type="transmembrane region" description="Helical" evidence="6">
    <location>
        <begin position="176"/>
        <end position="196"/>
    </location>
</feature>
<keyword evidence="8" id="KW-1185">Reference proteome</keyword>
<evidence type="ECO:0000313" key="8">
    <source>
        <dbReference type="Proteomes" id="UP000517106"/>
    </source>
</evidence>
<feature type="transmembrane region" description="Helical" evidence="6">
    <location>
        <begin position="427"/>
        <end position="445"/>
    </location>
</feature>
<dbReference type="Pfam" id="PF01943">
    <property type="entry name" value="Polysacc_synt"/>
    <property type="match status" value="1"/>
</dbReference>